<keyword evidence="3" id="KW-1185">Reference proteome</keyword>
<feature type="transmembrane region" description="Helical" evidence="1">
    <location>
        <begin position="44"/>
        <end position="62"/>
    </location>
</feature>
<organism evidence="2 3">
    <name type="scientific">Aliiruegeria lutimaris</name>
    <dbReference type="NCBI Taxonomy" id="571298"/>
    <lineage>
        <taxon>Bacteria</taxon>
        <taxon>Pseudomonadati</taxon>
        <taxon>Pseudomonadota</taxon>
        <taxon>Alphaproteobacteria</taxon>
        <taxon>Rhodobacterales</taxon>
        <taxon>Roseobacteraceae</taxon>
        <taxon>Aliiruegeria</taxon>
    </lineage>
</organism>
<feature type="transmembrane region" description="Helical" evidence="1">
    <location>
        <begin position="333"/>
        <end position="359"/>
    </location>
</feature>
<feature type="transmembrane region" description="Helical" evidence="1">
    <location>
        <begin position="254"/>
        <end position="270"/>
    </location>
</feature>
<feature type="transmembrane region" description="Helical" evidence="1">
    <location>
        <begin position="100"/>
        <end position="118"/>
    </location>
</feature>
<proteinExistence type="predicted"/>
<keyword evidence="1" id="KW-0472">Membrane</keyword>
<evidence type="ECO:0000313" key="2">
    <source>
        <dbReference type="EMBL" id="SDJ79239.1"/>
    </source>
</evidence>
<protein>
    <recommendedName>
        <fullName evidence="4">O-antigen ligase</fullName>
    </recommendedName>
</protein>
<dbReference type="EMBL" id="FNEK01000024">
    <property type="protein sequence ID" value="SDJ79239.1"/>
    <property type="molecule type" value="Genomic_DNA"/>
</dbReference>
<accession>A0A1G8WLL3</accession>
<feature type="transmembrane region" description="Helical" evidence="1">
    <location>
        <begin position="130"/>
        <end position="147"/>
    </location>
</feature>
<gene>
    <name evidence="2" type="ORF">SAMN04488026_102436</name>
</gene>
<feature type="transmembrane region" description="Helical" evidence="1">
    <location>
        <begin position="186"/>
        <end position="203"/>
    </location>
</feature>
<feature type="transmembrane region" description="Helical" evidence="1">
    <location>
        <begin position="14"/>
        <end position="38"/>
    </location>
</feature>
<feature type="transmembrane region" description="Helical" evidence="1">
    <location>
        <begin position="282"/>
        <end position="303"/>
    </location>
</feature>
<evidence type="ECO:0000256" key="1">
    <source>
        <dbReference type="SAM" id="Phobius"/>
    </source>
</evidence>
<dbReference type="AlphaFoldDB" id="A0A1G8WLL3"/>
<evidence type="ECO:0000313" key="3">
    <source>
        <dbReference type="Proteomes" id="UP000199382"/>
    </source>
</evidence>
<sequence length="438" mass="48174">MATRANAGGYGRRLWGVPIVVVFFFLGMVLPTAISVSAGGLRLSAYRVVLLVMFVPMLFTLISGKRGALNIFDGFAIAHSVWALLALIKWGGLAQGIESGGIYIVEALGAYLVGRLYIRSVEDFNAMARAYVALVVGMLAFTIPEAVTGNHILKDGAASIFGGPRAHYIDKRMGLERAFGSFDHPILYGVFSASAFSMAYYICARATLTNFKGMALAMGIVVATFISASGGPYVVLLMQIFVAGYDRAMKGITGRWRMLFTFFGLVYLAIDLFSNRTPFHVFVSYFTFSAHSAYNRINIWIYGTAEVGRNPIFGIGLGDWIRAPWMSDSMDNFWLLITVRYGLPALFFLLALMLGLVIAAGRRKNLPKDWINARHAWAFTLFGISVAAATVHLWNALFVLFMFLVGSGAWLVDTKPRSPRAPAPRNFVRPIGRPQTLF</sequence>
<feature type="transmembrane region" description="Helical" evidence="1">
    <location>
        <begin position="69"/>
        <end position="88"/>
    </location>
</feature>
<keyword evidence="1" id="KW-0812">Transmembrane</keyword>
<keyword evidence="1" id="KW-1133">Transmembrane helix</keyword>
<name>A0A1G8WLL3_9RHOB</name>
<evidence type="ECO:0008006" key="4">
    <source>
        <dbReference type="Google" id="ProtNLM"/>
    </source>
</evidence>
<dbReference type="Proteomes" id="UP000199382">
    <property type="component" value="Unassembled WGS sequence"/>
</dbReference>
<dbReference type="STRING" id="571298.SAMN04488026_102436"/>
<reference evidence="2 3" key="1">
    <citation type="submission" date="2016-10" db="EMBL/GenBank/DDBJ databases">
        <authorList>
            <person name="de Groot N.N."/>
        </authorList>
    </citation>
    <scope>NUCLEOTIDE SEQUENCE [LARGE SCALE GENOMIC DNA]</scope>
    <source>
        <strain evidence="2 3">DSM 25294</strain>
    </source>
</reference>
<feature type="transmembrane region" description="Helical" evidence="1">
    <location>
        <begin position="215"/>
        <end position="242"/>
    </location>
</feature>